<proteinExistence type="predicted"/>
<dbReference type="InterPro" id="IPR001117">
    <property type="entry name" value="Cu-oxidase_2nd"/>
</dbReference>
<dbReference type="PANTHER" id="PTHR48267">
    <property type="entry name" value="CUPREDOXIN SUPERFAMILY PROTEIN"/>
    <property type="match status" value="1"/>
</dbReference>
<feature type="chain" id="PRO_5001700340" description="Multicopper oxidase CueO" evidence="9">
    <location>
        <begin position="26"/>
        <end position="482"/>
    </location>
</feature>
<dbReference type="Gene3D" id="2.60.40.420">
    <property type="entry name" value="Cupredoxins - blue copper proteins"/>
    <property type="match status" value="3"/>
</dbReference>
<dbReference type="Proteomes" id="UP000027725">
    <property type="component" value="Unassembled WGS sequence"/>
</dbReference>
<dbReference type="CDD" id="cd13890">
    <property type="entry name" value="CuRO_3_CueO_FtsP"/>
    <property type="match status" value="1"/>
</dbReference>
<evidence type="ECO:0000256" key="5">
    <source>
        <dbReference type="ARBA" id="ARBA00041027"/>
    </source>
</evidence>
<evidence type="ECO:0000313" key="13">
    <source>
        <dbReference type="EMBL" id="KEP68587.1"/>
    </source>
</evidence>
<dbReference type="InterPro" id="IPR008972">
    <property type="entry name" value="Cupredoxin"/>
</dbReference>
<gene>
    <name evidence="13" type="ORF">DL1_09650</name>
</gene>
<comment type="catalytic activity">
    <reaction evidence="8">
        <text>4 Cu(+) + O2 + 4 H(+) = 4 Cu(2+) + 2 H2O</text>
        <dbReference type="Rhea" id="RHEA:30083"/>
        <dbReference type="ChEBI" id="CHEBI:15377"/>
        <dbReference type="ChEBI" id="CHEBI:15378"/>
        <dbReference type="ChEBI" id="CHEBI:15379"/>
        <dbReference type="ChEBI" id="CHEBI:29036"/>
        <dbReference type="ChEBI" id="CHEBI:49552"/>
        <dbReference type="EC" id="1.16.3.4"/>
    </reaction>
    <physiologicalReaction direction="left-to-right" evidence="8">
        <dbReference type="Rhea" id="RHEA:30084"/>
    </physiologicalReaction>
</comment>
<dbReference type="GO" id="GO:0005507">
    <property type="term" value="F:copper ion binding"/>
    <property type="evidence" value="ECO:0007669"/>
    <property type="project" value="InterPro"/>
</dbReference>
<dbReference type="GO" id="GO:0051213">
    <property type="term" value="F:dioxygenase activity"/>
    <property type="evidence" value="ECO:0007669"/>
    <property type="project" value="UniProtKB-KW"/>
</dbReference>
<dbReference type="InterPro" id="IPR045087">
    <property type="entry name" value="Cu-oxidase_fam"/>
</dbReference>
<evidence type="ECO:0000256" key="7">
    <source>
        <dbReference type="ARBA" id="ARBA00043090"/>
    </source>
</evidence>
<dbReference type="InterPro" id="IPR002355">
    <property type="entry name" value="Cu_oxidase_Cu_BS"/>
</dbReference>
<dbReference type="STRING" id="1185766.SAMN05216224_11439"/>
<evidence type="ECO:0000259" key="11">
    <source>
        <dbReference type="Pfam" id="PF07731"/>
    </source>
</evidence>
<dbReference type="PROSITE" id="PS00080">
    <property type="entry name" value="MULTICOPPER_OXIDASE2"/>
    <property type="match status" value="1"/>
</dbReference>
<reference evidence="13 14" key="1">
    <citation type="submission" date="2014-03" db="EMBL/GenBank/DDBJ databases">
        <title>The draft genome sequence of Thioclava dalianensis DLFJ1-1.</title>
        <authorList>
            <person name="Lai Q."/>
            <person name="Shao Z."/>
        </authorList>
    </citation>
    <scope>NUCLEOTIDE SEQUENCE [LARGE SCALE GENOMIC DNA]</scope>
    <source>
        <strain evidence="13 14">DLFJ1-1</strain>
    </source>
</reference>
<keyword evidence="9" id="KW-0732">Signal</keyword>
<organism evidence="13 14">
    <name type="scientific">Thioclava dalianensis</name>
    <dbReference type="NCBI Taxonomy" id="1185766"/>
    <lineage>
        <taxon>Bacteria</taxon>
        <taxon>Pseudomonadati</taxon>
        <taxon>Pseudomonadota</taxon>
        <taxon>Alphaproteobacteria</taxon>
        <taxon>Rhodobacterales</taxon>
        <taxon>Paracoccaceae</taxon>
        <taxon>Thioclava</taxon>
    </lineage>
</organism>
<protein>
    <recommendedName>
        <fullName evidence="5">Multicopper oxidase CueO</fullName>
        <ecNumber evidence="4">1.16.3.4</ecNumber>
    </recommendedName>
    <alternativeName>
        <fullName evidence="6">Copper efflux oxidase</fullName>
    </alternativeName>
    <alternativeName>
        <fullName evidence="7">Cuprous oxidase</fullName>
    </alternativeName>
</protein>
<sequence>MTNRRAFIAGLAGLPFATGPLAAIAQESVRALAMPPLLDATRDRHFRLTAQKGKTDFTGLGGGETWGFNQSFLGPTLRLPAGASTQAQIDNTLSEKISVHWHGMLIPGEVDGGPHQTIEPGTTWSPELDLTQPPATLWYHSHVHGDTGRQVQRGLAGVIHVDDGRDDARGLPISYGVDDLTLVLQDRRFDRQGRIDYGLSMPDQMMGFMGNVILVNGQLGTQAVVPRGIVRLRLLNGSNARIYPLSFSDRREMHLIATDSGYLNQPVAIESLVIAPGERYEVLVDFSGGEAGTLVSSANPNQMMGGMMGGASTAGGSFVVLPFGVDVRLPARILEIPADLGGVLPDSEARSVNTRQITLDMPMGMGMMMRRSNDRFAINGQSFDMGRIDLSLSKGATEIWQVSSNMMMHPFHVHGVRFQVLAENGKKPSIQNSGWKDTVLVNGRVDILVSFEQTADRANPFMYHCHILEHEDGGMMAQFTVT</sequence>
<evidence type="ECO:0000259" key="10">
    <source>
        <dbReference type="Pfam" id="PF00394"/>
    </source>
</evidence>
<feature type="domain" description="Plastocyanin-like" evidence="12">
    <location>
        <begin position="57"/>
        <end position="164"/>
    </location>
</feature>
<accession>A0A074U1N1</accession>
<evidence type="ECO:0000259" key="12">
    <source>
        <dbReference type="Pfam" id="PF07732"/>
    </source>
</evidence>
<dbReference type="InterPro" id="IPR006311">
    <property type="entry name" value="TAT_signal"/>
</dbReference>
<evidence type="ECO:0000256" key="2">
    <source>
        <dbReference type="ARBA" id="ARBA00022723"/>
    </source>
</evidence>
<dbReference type="AlphaFoldDB" id="A0A074U1N1"/>
<dbReference type="Pfam" id="PF07731">
    <property type="entry name" value="Cu-oxidase_2"/>
    <property type="match status" value="1"/>
</dbReference>
<keyword evidence="3" id="KW-0560">Oxidoreductase</keyword>
<comment type="subunit">
    <text evidence="1">Monomer.</text>
</comment>
<keyword evidence="2" id="KW-0479">Metal-binding</keyword>
<dbReference type="OrthoDB" id="9757546at2"/>
<dbReference type="PANTHER" id="PTHR48267:SF1">
    <property type="entry name" value="BILIRUBIN OXIDASE"/>
    <property type="match status" value="1"/>
</dbReference>
<dbReference type="CDD" id="cd13867">
    <property type="entry name" value="CuRO_2_CueO_FtsP"/>
    <property type="match status" value="1"/>
</dbReference>
<feature type="domain" description="Plastocyanin-like" evidence="11">
    <location>
        <begin position="370"/>
        <end position="481"/>
    </location>
</feature>
<evidence type="ECO:0000256" key="9">
    <source>
        <dbReference type="SAM" id="SignalP"/>
    </source>
</evidence>
<name>A0A074U1N1_9RHOB</name>
<dbReference type="RefSeq" id="WP_028095412.1">
    <property type="nucleotide sequence ID" value="NZ_FOVB01000014.1"/>
</dbReference>
<dbReference type="Pfam" id="PF07732">
    <property type="entry name" value="Cu-oxidase_3"/>
    <property type="match status" value="1"/>
</dbReference>
<keyword evidence="13" id="KW-0223">Dioxygenase</keyword>
<evidence type="ECO:0000313" key="14">
    <source>
        <dbReference type="Proteomes" id="UP000027725"/>
    </source>
</evidence>
<evidence type="ECO:0000256" key="1">
    <source>
        <dbReference type="ARBA" id="ARBA00011245"/>
    </source>
</evidence>
<feature type="domain" description="Plastocyanin-like" evidence="10">
    <location>
        <begin position="213"/>
        <end position="288"/>
    </location>
</feature>
<evidence type="ECO:0000256" key="6">
    <source>
        <dbReference type="ARBA" id="ARBA00042896"/>
    </source>
</evidence>
<dbReference type="CDD" id="cd04232">
    <property type="entry name" value="CuRO_1_CueO_FtsP"/>
    <property type="match status" value="1"/>
</dbReference>
<dbReference type="InterPro" id="IPR011707">
    <property type="entry name" value="Cu-oxidase-like_N"/>
</dbReference>
<dbReference type="InterPro" id="IPR011706">
    <property type="entry name" value="Cu-oxidase_C"/>
</dbReference>
<evidence type="ECO:0000256" key="3">
    <source>
        <dbReference type="ARBA" id="ARBA00023002"/>
    </source>
</evidence>
<evidence type="ECO:0000256" key="8">
    <source>
        <dbReference type="ARBA" id="ARBA00048092"/>
    </source>
</evidence>
<dbReference type="SUPFAM" id="SSF49503">
    <property type="entry name" value="Cupredoxins"/>
    <property type="match status" value="3"/>
</dbReference>
<dbReference type="eggNOG" id="COG2132">
    <property type="taxonomic scope" value="Bacteria"/>
</dbReference>
<comment type="caution">
    <text evidence="13">The sequence shown here is derived from an EMBL/GenBank/DDBJ whole genome shotgun (WGS) entry which is preliminary data.</text>
</comment>
<dbReference type="EC" id="1.16.3.4" evidence="4"/>
<dbReference type="PROSITE" id="PS51318">
    <property type="entry name" value="TAT"/>
    <property type="match status" value="1"/>
</dbReference>
<feature type="signal peptide" evidence="9">
    <location>
        <begin position="1"/>
        <end position="25"/>
    </location>
</feature>
<dbReference type="Pfam" id="PF00394">
    <property type="entry name" value="Cu-oxidase"/>
    <property type="match status" value="1"/>
</dbReference>
<dbReference type="EMBL" id="JHEH01000028">
    <property type="protein sequence ID" value="KEP68587.1"/>
    <property type="molecule type" value="Genomic_DNA"/>
</dbReference>
<evidence type="ECO:0000256" key="4">
    <source>
        <dbReference type="ARBA" id="ARBA00038978"/>
    </source>
</evidence>
<keyword evidence="14" id="KW-1185">Reference proteome</keyword>